<protein>
    <submittedName>
        <fullName evidence="1">Transposase</fullName>
    </submittedName>
</protein>
<organism evidence="1 2">
    <name type="scientific">Dyadobacter chenwenxiniae</name>
    <dbReference type="NCBI Taxonomy" id="2906456"/>
    <lineage>
        <taxon>Bacteria</taxon>
        <taxon>Pseudomonadati</taxon>
        <taxon>Bacteroidota</taxon>
        <taxon>Cytophagia</taxon>
        <taxon>Cytophagales</taxon>
        <taxon>Spirosomataceae</taxon>
        <taxon>Dyadobacter</taxon>
    </lineage>
</organism>
<keyword evidence="2" id="KW-1185">Reference proteome</keyword>
<proteinExistence type="predicted"/>
<evidence type="ECO:0000313" key="1">
    <source>
        <dbReference type="EMBL" id="MCF0064415.1"/>
    </source>
</evidence>
<gene>
    <name evidence="1" type="ORF">LXM26_23065</name>
</gene>
<reference evidence="1" key="1">
    <citation type="submission" date="2021-12" db="EMBL/GenBank/DDBJ databases">
        <title>Novel species in genus Dyadobacter.</title>
        <authorList>
            <person name="Ma C."/>
        </authorList>
    </citation>
    <scope>NUCLEOTIDE SEQUENCE</scope>
    <source>
        <strain evidence="1">LJ419</strain>
    </source>
</reference>
<comment type="caution">
    <text evidence="1">The sequence shown here is derived from an EMBL/GenBank/DDBJ whole genome shotgun (WGS) entry which is preliminary data.</text>
</comment>
<accession>A0A9X1PQ37</accession>
<sequence length="61" mass="6996">MVLQSVPKWNRLQLERRKQLSVGPPGGGFQIDWLFLFFISRKSVAKAIHAYNTFRPHASIG</sequence>
<dbReference type="AlphaFoldDB" id="A0A9X1PQ37"/>
<name>A0A9X1PQ37_9BACT</name>
<dbReference type="RefSeq" id="WP_234657355.1">
    <property type="nucleotide sequence ID" value="NZ_CP094997.1"/>
</dbReference>
<evidence type="ECO:0000313" key="2">
    <source>
        <dbReference type="Proteomes" id="UP001139000"/>
    </source>
</evidence>
<dbReference type="Proteomes" id="UP001139000">
    <property type="component" value="Unassembled WGS sequence"/>
</dbReference>
<dbReference type="EMBL" id="JAJTTC010000007">
    <property type="protein sequence ID" value="MCF0064415.1"/>
    <property type="molecule type" value="Genomic_DNA"/>
</dbReference>